<dbReference type="PROSITE" id="PS51257">
    <property type="entry name" value="PROKAR_LIPOPROTEIN"/>
    <property type="match status" value="1"/>
</dbReference>
<keyword evidence="1" id="KW-0732">Signal</keyword>
<evidence type="ECO:0008006" key="4">
    <source>
        <dbReference type="Google" id="ProtNLM"/>
    </source>
</evidence>
<dbReference type="STRING" id="633194.SAMN05421759_102561"/>
<reference evidence="3" key="1">
    <citation type="submission" date="2017-01" db="EMBL/GenBank/DDBJ databases">
        <authorList>
            <person name="Varghese N."/>
            <person name="Submissions S."/>
        </authorList>
    </citation>
    <scope>NUCLEOTIDE SEQUENCE [LARGE SCALE GENOMIC DNA]</scope>
    <source>
        <strain evidence="3">DSM 29430</strain>
    </source>
</reference>
<feature type="chain" id="PRO_5012636640" description="17 kDa surface antigen" evidence="1">
    <location>
        <begin position="20"/>
        <end position="97"/>
    </location>
</feature>
<dbReference type="Proteomes" id="UP000186684">
    <property type="component" value="Unassembled WGS sequence"/>
</dbReference>
<gene>
    <name evidence="2" type="ORF">SAMN05421759_102561</name>
</gene>
<protein>
    <recommendedName>
        <fullName evidence="4">17 kDa surface antigen</fullName>
    </recommendedName>
</protein>
<name>A0A1N7LBV0_9RHOB</name>
<evidence type="ECO:0000256" key="1">
    <source>
        <dbReference type="SAM" id="SignalP"/>
    </source>
</evidence>
<accession>A0A1N7LBV0</accession>
<dbReference type="RefSeq" id="WP_143526093.1">
    <property type="nucleotide sequence ID" value="NZ_FTOQ01000002.1"/>
</dbReference>
<feature type="signal peptide" evidence="1">
    <location>
        <begin position="1"/>
        <end position="19"/>
    </location>
</feature>
<organism evidence="2 3">
    <name type="scientific">Roseivivax lentus</name>
    <dbReference type="NCBI Taxonomy" id="633194"/>
    <lineage>
        <taxon>Bacteria</taxon>
        <taxon>Pseudomonadati</taxon>
        <taxon>Pseudomonadota</taxon>
        <taxon>Alphaproteobacteria</taxon>
        <taxon>Rhodobacterales</taxon>
        <taxon>Roseobacteraceae</taxon>
        <taxon>Roseivivax</taxon>
    </lineage>
</organism>
<proteinExistence type="predicted"/>
<dbReference type="EMBL" id="FTOQ01000002">
    <property type="protein sequence ID" value="SIS71312.1"/>
    <property type="molecule type" value="Genomic_DNA"/>
</dbReference>
<evidence type="ECO:0000313" key="2">
    <source>
        <dbReference type="EMBL" id="SIS71312.1"/>
    </source>
</evidence>
<dbReference type="AlphaFoldDB" id="A0A1N7LBV0"/>
<keyword evidence="3" id="KW-1185">Reference proteome</keyword>
<evidence type="ECO:0000313" key="3">
    <source>
        <dbReference type="Proteomes" id="UP000186684"/>
    </source>
</evidence>
<sequence length="97" mass="9277">MKRSSIAALALGAAFLAGCANMSSDQRYATGALVGGAAGLAAADANKENNTGRAVATLVGAAAGGAIAANSGPPAQNTSTVRCVYPNGQPAPCPPGY</sequence>